<reference evidence="4 5" key="1">
    <citation type="submission" date="2024-04" db="EMBL/GenBank/DDBJ databases">
        <title>A novel species isolated from cricket.</title>
        <authorList>
            <person name="Wang H.-C."/>
        </authorList>
    </citation>
    <scope>NUCLEOTIDE SEQUENCE [LARGE SCALE GENOMIC DNA]</scope>
    <source>
        <strain evidence="4 5">WL0021</strain>
    </source>
</reference>
<dbReference type="Gene3D" id="3.40.50.720">
    <property type="entry name" value="NAD(P)-binding Rossmann-like Domain"/>
    <property type="match status" value="1"/>
</dbReference>
<sequence length="257" mass="27667">MSDRLTPEDGLVWITGASSGIGRALALDFCRRGFTVIATARNESMLSELSASATTSSGRIIPAACDITEAKAINHLIQGIEAQYGPINLAILNAGIYIPVKGSDFKPDIFHKTFSINLGGTVNCLATILPGMKQKGKGHIAITASVTGYAGLPLSSAYGATKAGLINMAESLKFDLDQMGIKIQIINPGFVETPATAGNDFPMPFIITPQKAADYIWHGLHSNGFEITFPKRFTYLLKLLKLLPYCLYFPLIKKKTL</sequence>
<dbReference type="SUPFAM" id="SSF51735">
    <property type="entry name" value="NAD(P)-binding Rossmann-fold domains"/>
    <property type="match status" value="1"/>
</dbReference>
<dbReference type="InterPro" id="IPR036291">
    <property type="entry name" value="NAD(P)-bd_dom_sf"/>
</dbReference>
<comment type="caution">
    <text evidence="4">The sequence shown here is derived from an EMBL/GenBank/DDBJ whole genome shotgun (WGS) entry which is preliminary data.</text>
</comment>
<name>A0ABV0BG63_9HYPH</name>
<organism evidence="4 5">
    <name type="scientific">Hohaiivirga grylli</name>
    <dbReference type="NCBI Taxonomy" id="3133970"/>
    <lineage>
        <taxon>Bacteria</taxon>
        <taxon>Pseudomonadati</taxon>
        <taxon>Pseudomonadota</taxon>
        <taxon>Alphaproteobacteria</taxon>
        <taxon>Hyphomicrobiales</taxon>
        <taxon>Methylobacteriaceae</taxon>
        <taxon>Hohaiivirga</taxon>
    </lineage>
</organism>
<gene>
    <name evidence="4" type="ORF">WJT86_02710</name>
</gene>
<evidence type="ECO:0000313" key="5">
    <source>
        <dbReference type="Proteomes" id="UP001418637"/>
    </source>
</evidence>
<dbReference type="EMBL" id="JBBYXI010000001">
    <property type="protein sequence ID" value="MEN3929970.1"/>
    <property type="molecule type" value="Genomic_DNA"/>
</dbReference>
<evidence type="ECO:0000256" key="2">
    <source>
        <dbReference type="ARBA" id="ARBA00023002"/>
    </source>
</evidence>
<dbReference type="RefSeq" id="WP_346335945.1">
    <property type="nucleotide sequence ID" value="NZ_JBBYXI010000001.1"/>
</dbReference>
<dbReference type="PRINTS" id="PR00080">
    <property type="entry name" value="SDRFAMILY"/>
</dbReference>
<keyword evidence="2" id="KW-0560">Oxidoreductase</keyword>
<accession>A0ABV0BG63</accession>
<dbReference type="PRINTS" id="PR00081">
    <property type="entry name" value="GDHRDH"/>
</dbReference>
<dbReference type="Pfam" id="PF00106">
    <property type="entry name" value="adh_short"/>
    <property type="match status" value="1"/>
</dbReference>
<comment type="similarity">
    <text evidence="1 3">Belongs to the short-chain dehydrogenases/reductases (SDR) family.</text>
</comment>
<dbReference type="PANTHER" id="PTHR44196:SF1">
    <property type="entry name" value="DEHYDROGENASE_REDUCTASE SDR FAMILY MEMBER 7B"/>
    <property type="match status" value="1"/>
</dbReference>
<keyword evidence="5" id="KW-1185">Reference proteome</keyword>
<evidence type="ECO:0000256" key="3">
    <source>
        <dbReference type="RuleBase" id="RU000363"/>
    </source>
</evidence>
<protein>
    <submittedName>
        <fullName evidence="4">SDR family NAD(P)-dependent oxidoreductase</fullName>
    </submittedName>
</protein>
<evidence type="ECO:0000256" key="1">
    <source>
        <dbReference type="ARBA" id="ARBA00006484"/>
    </source>
</evidence>
<proteinExistence type="inferred from homology"/>
<dbReference type="InterPro" id="IPR002347">
    <property type="entry name" value="SDR_fam"/>
</dbReference>
<dbReference type="Proteomes" id="UP001418637">
    <property type="component" value="Unassembled WGS sequence"/>
</dbReference>
<evidence type="ECO:0000313" key="4">
    <source>
        <dbReference type="EMBL" id="MEN3929970.1"/>
    </source>
</evidence>
<dbReference type="PANTHER" id="PTHR44196">
    <property type="entry name" value="DEHYDROGENASE/REDUCTASE SDR FAMILY MEMBER 7B"/>
    <property type="match status" value="1"/>
</dbReference>